<name>A0A8S1NH89_9CILI</name>
<keyword evidence="1" id="KW-0472">Membrane</keyword>
<comment type="caution">
    <text evidence="2">The sequence shown here is derived from an EMBL/GenBank/DDBJ whole genome shotgun (WGS) entry which is preliminary data.</text>
</comment>
<sequence length="291" mass="34583">MQIRQVFIFILFIIFFKQFLILKRNFQFIIVVVKTQSNSLLFPKVNTFQILRNNMNEKSSLCDSTYGNPSNSHISAFWISIKQNTAIIVDEDEDKKKKENRIKQKGIVILCLMIRIQLNNYKKEYNTIEDDRKSNPNVFFSQRVMGDGYLNGIPKPYNIDEKIKIKKINERKNEKLNIAANNRNLLLIDKKVLNLVVSCKLKNLINLRVNLIQLLQVYHCHRNQIVIIQINKKDCYKQRITIDFRHRVMSKQDKRIIKFSEDQEDILPSRIQDQNIFELIFGDDDEEEDQQ</sequence>
<accession>A0A8S1NH89</accession>
<proteinExistence type="predicted"/>
<dbReference type="AlphaFoldDB" id="A0A8S1NH89"/>
<evidence type="ECO:0000313" key="3">
    <source>
        <dbReference type="Proteomes" id="UP000692954"/>
    </source>
</evidence>
<feature type="transmembrane region" description="Helical" evidence="1">
    <location>
        <begin position="6"/>
        <end position="22"/>
    </location>
</feature>
<reference evidence="2" key="1">
    <citation type="submission" date="2021-01" db="EMBL/GenBank/DDBJ databases">
        <authorList>
            <consortium name="Genoscope - CEA"/>
            <person name="William W."/>
        </authorList>
    </citation>
    <scope>NUCLEOTIDE SEQUENCE</scope>
</reference>
<keyword evidence="3" id="KW-1185">Reference proteome</keyword>
<evidence type="ECO:0000256" key="1">
    <source>
        <dbReference type="SAM" id="Phobius"/>
    </source>
</evidence>
<keyword evidence="1" id="KW-1133">Transmembrane helix</keyword>
<dbReference type="Proteomes" id="UP000692954">
    <property type="component" value="Unassembled WGS sequence"/>
</dbReference>
<keyword evidence="1" id="KW-0812">Transmembrane</keyword>
<protein>
    <recommendedName>
        <fullName evidence="4">Transmembrane protein</fullName>
    </recommendedName>
</protein>
<evidence type="ECO:0000313" key="2">
    <source>
        <dbReference type="EMBL" id="CAD8089471.1"/>
    </source>
</evidence>
<dbReference type="EMBL" id="CAJJDN010000054">
    <property type="protein sequence ID" value="CAD8089471.1"/>
    <property type="molecule type" value="Genomic_DNA"/>
</dbReference>
<gene>
    <name evidence="2" type="ORF">PSON_ATCC_30995.1.T0540132</name>
</gene>
<evidence type="ECO:0008006" key="4">
    <source>
        <dbReference type="Google" id="ProtNLM"/>
    </source>
</evidence>
<organism evidence="2 3">
    <name type="scientific">Paramecium sonneborni</name>
    <dbReference type="NCBI Taxonomy" id="65129"/>
    <lineage>
        <taxon>Eukaryota</taxon>
        <taxon>Sar</taxon>
        <taxon>Alveolata</taxon>
        <taxon>Ciliophora</taxon>
        <taxon>Intramacronucleata</taxon>
        <taxon>Oligohymenophorea</taxon>
        <taxon>Peniculida</taxon>
        <taxon>Parameciidae</taxon>
        <taxon>Paramecium</taxon>
    </lineage>
</organism>